<feature type="compositionally biased region" description="Polar residues" evidence="1">
    <location>
        <begin position="84"/>
        <end position="103"/>
    </location>
</feature>
<reference evidence="2" key="1">
    <citation type="submission" date="2022-03" db="EMBL/GenBank/DDBJ databases">
        <authorList>
            <person name="Tunstrom K."/>
        </authorList>
    </citation>
    <scope>NUCLEOTIDE SEQUENCE</scope>
</reference>
<keyword evidence="3" id="KW-1185">Reference proteome</keyword>
<feature type="compositionally biased region" description="Acidic residues" evidence="1">
    <location>
        <begin position="104"/>
        <end position="113"/>
    </location>
</feature>
<dbReference type="EMBL" id="CAKOGL010000024">
    <property type="protein sequence ID" value="CAH2101974.1"/>
    <property type="molecule type" value="Genomic_DNA"/>
</dbReference>
<name>A0AAU9UQN2_EUPED</name>
<comment type="caution">
    <text evidence="2">The sequence shown here is derived from an EMBL/GenBank/DDBJ whole genome shotgun (WGS) entry which is preliminary data.</text>
</comment>
<evidence type="ECO:0008006" key="4">
    <source>
        <dbReference type="Google" id="ProtNLM"/>
    </source>
</evidence>
<dbReference type="Proteomes" id="UP001153954">
    <property type="component" value="Unassembled WGS sequence"/>
</dbReference>
<sequence>MESNKKPGRIGKVTTEELLKVLKLYIDKLPKDRKYLPGPTKPIWKEICSNHFLGRYNGRDVYRQCKENRGNIWTLLHPEENVHSSLNSTTNTPYSTNDSCEQVDSNDSDDEWEAPNSDTYIIDVPEDMYRKLIESKEVVYNNRTYEILTRGAWTDMIADEFYKIYDTRCAYVFKKGRVYKNSSSIHHVIISGRCKSKACGNKFLGFIDYKPKKFPCLLRVRTRDTSFNVNHEDVRRTVRKNKRKIIGKEASAVGSNNYLKRQVAGSTRIRPNIPRVNVVRQCVHEFTSNELGIENTFGLDMYNAIERMKDDERYRYFIHDLKKDKFYVFYSLVSELQAYKKYHHLMKIRKLPSVIAIDGTGSIVKEIIFNNGRKSGHIFLYVIVINFEGVTLSVHQLLTNDQSTILFEWWLKQWLKMGAPKPNEVRTDYSRALINAVSLTFNNQTIKTYIDTLFLKALHHKCSEMRPMIDTYVRVDVAHFIKMIAGWQSIKSVRNPVIKKFYLYTIALLVDAQNLKTFVEIFRHLCIICLNQYKNTILDCGDVVEDSRIFLEQLIKHRSYNFEIEEVDEVLTSYQNDENIATEGENEDQIRRKIEIKNEHENNTNIVDYEINPLIVSWITDIKESSEKVQTIGDDCNFFYNPDFIHEFMKTIVKEFPLWSAACLPDKNNNKTLVSSTGCVPEKQFHATTSFVEGYFNDKKHRVLSQYKNRISVKKFLVIEYQDLQGSSGIFQHNLMTNFNKDGKIREQSTNKNYYDDAIENDSDNTNENIFNNVSDNESDGTNENNFDNLKDLNNSILNSICEDMTNNLSNDDDKVANHSSGIELIDKRILNPDVNSRDNWRNKEEKIINDLEESLDTDDDHRGISGKSSSASEKITNGNEKSNLESKSNKLLASTSKSYYFRKQPDISFVNDNLQIKSKIRLLKNGNKRNPLLLDGVYYELKNTCAFDSITQILAASAIDDVSYYNFIRVSSSNVMKFIQTFLTAKRMPLIYKERTKLLISVFESRIEPPVPPKNLLYPHVLDLYSSIADIWIKCFKNNPSGSKTYNCNACGSYSENMNTIIIKDQAVIYDNGYKFLTNYLKDCQMRCKALCPRCHEPCVAEKKYNQHLFVELEIRKAVNSPLLQSTLEEFESNHEFFIDKISYRLKGVVSYQPKHFIAYCRRANGRWELYNDTNEKVVHVTSLKTELVPSAAIFIRYDAEVEKKCRKRTDNDKTKITMPIVPFKKMRLRNRRSK</sequence>
<feature type="compositionally biased region" description="Polar residues" evidence="1">
    <location>
        <begin position="867"/>
        <end position="882"/>
    </location>
</feature>
<organism evidence="2 3">
    <name type="scientific">Euphydryas editha</name>
    <name type="common">Edith's checkerspot</name>
    <dbReference type="NCBI Taxonomy" id="104508"/>
    <lineage>
        <taxon>Eukaryota</taxon>
        <taxon>Metazoa</taxon>
        <taxon>Ecdysozoa</taxon>
        <taxon>Arthropoda</taxon>
        <taxon>Hexapoda</taxon>
        <taxon>Insecta</taxon>
        <taxon>Pterygota</taxon>
        <taxon>Neoptera</taxon>
        <taxon>Endopterygota</taxon>
        <taxon>Lepidoptera</taxon>
        <taxon>Glossata</taxon>
        <taxon>Ditrysia</taxon>
        <taxon>Papilionoidea</taxon>
        <taxon>Nymphalidae</taxon>
        <taxon>Nymphalinae</taxon>
        <taxon>Euphydryas</taxon>
    </lineage>
</organism>
<evidence type="ECO:0000313" key="3">
    <source>
        <dbReference type="Proteomes" id="UP001153954"/>
    </source>
</evidence>
<evidence type="ECO:0000256" key="1">
    <source>
        <dbReference type="SAM" id="MobiDB-lite"/>
    </source>
</evidence>
<evidence type="ECO:0000313" key="2">
    <source>
        <dbReference type="EMBL" id="CAH2101974.1"/>
    </source>
</evidence>
<dbReference type="InterPro" id="IPR038765">
    <property type="entry name" value="Papain-like_cys_pep_sf"/>
</dbReference>
<accession>A0AAU9UQN2</accession>
<feature type="region of interest" description="Disordered" evidence="1">
    <location>
        <begin position="852"/>
        <end position="888"/>
    </location>
</feature>
<proteinExistence type="predicted"/>
<protein>
    <recommendedName>
        <fullName evidence="4">Transposase</fullName>
    </recommendedName>
</protein>
<dbReference type="AlphaFoldDB" id="A0AAU9UQN2"/>
<gene>
    <name evidence="2" type="ORF">EEDITHA_LOCUS16672</name>
</gene>
<feature type="region of interest" description="Disordered" evidence="1">
    <location>
        <begin position="84"/>
        <end position="113"/>
    </location>
</feature>
<dbReference type="SUPFAM" id="SSF54001">
    <property type="entry name" value="Cysteine proteinases"/>
    <property type="match status" value="1"/>
</dbReference>